<feature type="compositionally biased region" description="Polar residues" evidence="1">
    <location>
        <begin position="19"/>
        <end position="33"/>
    </location>
</feature>
<dbReference type="AlphaFoldDB" id="A0AA88D0H9"/>
<gene>
    <name evidence="2" type="ORF">TIFTF001_007086</name>
</gene>
<dbReference type="Proteomes" id="UP001187192">
    <property type="component" value="Unassembled WGS sequence"/>
</dbReference>
<evidence type="ECO:0000313" key="2">
    <source>
        <dbReference type="EMBL" id="GMN37766.1"/>
    </source>
</evidence>
<proteinExistence type="predicted"/>
<dbReference type="Gramene" id="FCD_00009567-RA">
    <property type="protein sequence ID" value="FCD_00009567-RA:cds"/>
    <property type="gene ID" value="FCD_00009567"/>
</dbReference>
<reference evidence="2" key="1">
    <citation type="submission" date="2023-07" db="EMBL/GenBank/DDBJ databases">
        <title>draft genome sequence of fig (Ficus carica).</title>
        <authorList>
            <person name="Takahashi T."/>
            <person name="Nishimura K."/>
        </authorList>
    </citation>
    <scope>NUCLEOTIDE SEQUENCE</scope>
</reference>
<name>A0AA88D0H9_FICCA</name>
<sequence>MPSHNKQAFEVDHVYDQGEPNTTTRSTNVPSNNKQAFGVDHAYDRGVPITTTSQQKCLPTTNKLLESIMLMIKEYLILAPTQQTSLLTTKQAFGVDHACDREVPNPPPQQTCLPTTKYAFGVDHACDRGVPNTTTNSENMPTYD</sequence>
<organism evidence="2 3">
    <name type="scientific">Ficus carica</name>
    <name type="common">Common fig</name>
    <dbReference type="NCBI Taxonomy" id="3494"/>
    <lineage>
        <taxon>Eukaryota</taxon>
        <taxon>Viridiplantae</taxon>
        <taxon>Streptophyta</taxon>
        <taxon>Embryophyta</taxon>
        <taxon>Tracheophyta</taxon>
        <taxon>Spermatophyta</taxon>
        <taxon>Magnoliopsida</taxon>
        <taxon>eudicotyledons</taxon>
        <taxon>Gunneridae</taxon>
        <taxon>Pentapetalae</taxon>
        <taxon>rosids</taxon>
        <taxon>fabids</taxon>
        <taxon>Rosales</taxon>
        <taxon>Moraceae</taxon>
        <taxon>Ficeae</taxon>
        <taxon>Ficus</taxon>
    </lineage>
</organism>
<evidence type="ECO:0000313" key="3">
    <source>
        <dbReference type="Proteomes" id="UP001187192"/>
    </source>
</evidence>
<feature type="compositionally biased region" description="Basic and acidic residues" evidence="1">
    <location>
        <begin position="7"/>
        <end position="16"/>
    </location>
</feature>
<comment type="caution">
    <text evidence="2">The sequence shown here is derived from an EMBL/GenBank/DDBJ whole genome shotgun (WGS) entry which is preliminary data.</text>
</comment>
<accession>A0AA88D0H9</accession>
<protein>
    <submittedName>
        <fullName evidence="2">Uncharacterized protein</fullName>
    </submittedName>
</protein>
<keyword evidence="3" id="KW-1185">Reference proteome</keyword>
<dbReference type="EMBL" id="BTGU01000007">
    <property type="protein sequence ID" value="GMN37766.1"/>
    <property type="molecule type" value="Genomic_DNA"/>
</dbReference>
<evidence type="ECO:0000256" key="1">
    <source>
        <dbReference type="SAM" id="MobiDB-lite"/>
    </source>
</evidence>
<feature type="region of interest" description="Disordered" evidence="1">
    <location>
        <begin position="1"/>
        <end position="33"/>
    </location>
</feature>